<feature type="domain" description="HTH araC/xylS-type" evidence="4">
    <location>
        <begin position="231"/>
        <end position="329"/>
    </location>
</feature>
<dbReference type="PRINTS" id="PR00032">
    <property type="entry name" value="HTHARAC"/>
</dbReference>
<protein>
    <submittedName>
        <fullName evidence="5">AraC-type DNA-binding protein</fullName>
    </submittedName>
</protein>
<keyword evidence="1" id="KW-0805">Transcription regulation</keyword>
<dbReference type="GO" id="GO:0043565">
    <property type="term" value="F:sequence-specific DNA binding"/>
    <property type="evidence" value="ECO:0007669"/>
    <property type="project" value="InterPro"/>
</dbReference>
<evidence type="ECO:0000256" key="2">
    <source>
        <dbReference type="ARBA" id="ARBA00023125"/>
    </source>
</evidence>
<sequence>MRFSLRTSDLQELIYERELAPDYQVLSGMAETEFGFDMVSGNGRYRELWFEGIHITYGVSHTIHDIKLKADCDTPVIEMHFAISGSSSAGSSGNPASWATFNRGEHNLFYMPYFDGYFYHPRQKEPSEMLEIHLSEKFLKRVTEGHSQLTDRFLAAVENKRASFLHGKNRKITPEMQMVLHQIIHCDKKGTLKRFYIEAKVLELLMLQLEDYHSGIAHPEILLRSDVEKLHHVKTMLETNFEDHYSLPTLARYSGMNEFKLKKGFKSLFGTTVFGYLRDIRLREAYRQLLDGQSTIQEIAEYCGYSTPQYFTTAFRRKYGISPGRLRNG</sequence>
<dbReference type="AlphaFoldDB" id="A0A1K1QCM1"/>
<evidence type="ECO:0000313" key="5">
    <source>
        <dbReference type="EMBL" id="SFW57672.1"/>
    </source>
</evidence>
<dbReference type="PROSITE" id="PS01124">
    <property type="entry name" value="HTH_ARAC_FAMILY_2"/>
    <property type="match status" value="1"/>
</dbReference>
<dbReference type="InterPro" id="IPR009057">
    <property type="entry name" value="Homeodomain-like_sf"/>
</dbReference>
<evidence type="ECO:0000259" key="4">
    <source>
        <dbReference type="PROSITE" id="PS01124"/>
    </source>
</evidence>
<dbReference type="GO" id="GO:0003700">
    <property type="term" value="F:DNA-binding transcription factor activity"/>
    <property type="evidence" value="ECO:0007669"/>
    <property type="project" value="InterPro"/>
</dbReference>
<dbReference type="SUPFAM" id="SSF46689">
    <property type="entry name" value="Homeodomain-like"/>
    <property type="match status" value="2"/>
</dbReference>
<dbReference type="EMBL" id="FPJE01000012">
    <property type="protein sequence ID" value="SFW57672.1"/>
    <property type="molecule type" value="Genomic_DNA"/>
</dbReference>
<name>A0A1K1QCM1_9FLAO</name>
<dbReference type="SMART" id="SM00342">
    <property type="entry name" value="HTH_ARAC"/>
    <property type="match status" value="1"/>
</dbReference>
<keyword evidence="3" id="KW-0804">Transcription</keyword>
<keyword evidence="2 5" id="KW-0238">DNA-binding</keyword>
<dbReference type="PANTHER" id="PTHR47893">
    <property type="entry name" value="REGULATORY PROTEIN PCHR"/>
    <property type="match status" value="1"/>
</dbReference>
<dbReference type="InterPro" id="IPR018060">
    <property type="entry name" value="HTH_AraC"/>
</dbReference>
<gene>
    <name evidence="5" type="ORF">SAMN02927921_02469</name>
</gene>
<evidence type="ECO:0000256" key="1">
    <source>
        <dbReference type="ARBA" id="ARBA00023015"/>
    </source>
</evidence>
<dbReference type="RefSeq" id="WP_072317678.1">
    <property type="nucleotide sequence ID" value="NZ_FPJE01000012.1"/>
</dbReference>
<reference evidence="5 6" key="1">
    <citation type="submission" date="2016-11" db="EMBL/GenBank/DDBJ databases">
        <authorList>
            <person name="Jaros S."/>
            <person name="Januszkiewicz K."/>
            <person name="Wedrychowicz H."/>
        </authorList>
    </citation>
    <scope>NUCLEOTIDE SEQUENCE [LARGE SCALE GENOMIC DNA]</scope>
    <source>
        <strain evidence="5 6">CGMCC 1.12145</strain>
    </source>
</reference>
<accession>A0A1K1QCM1</accession>
<proteinExistence type="predicted"/>
<dbReference type="OrthoDB" id="799767at2"/>
<dbReference type="PANTHER" id="PTHR47893:SF1">
    <property type="entry name" value="REGULATORY PROTEIN PCHR"/>
    <property type="match status" value="1"/>
</dbReference>
<dbReference type="Pfam" id="PF12833">
    <property type="entry name" value="HTH_18"/>
    <property type="match status" value="1"/>
</dbReference>
<dbReference type="Gene3D" id="1.10.10.60">
    <property type="entry name" value="Homeodomain-like"/>
    <property type="match status" value="1"/>
</dbReference>
<organism evidence="5 6">
    <name type="scientific">Sinomicrobium oceani</name>
    <dbReference type="NCBI Taxonomy" id="1150368"/>
    <lineage>
        <taxon>Bacteria</taxon>
        <taxon>Pseudomonadati</taxon>
        <taxon>Bacteroidota</taxon>
        <taxon>Flavobacteriia</taxon>
        <taxon>Flavobacteriales</taxon>
        <taxon>Flavobacteriaceae</taxon>
        <taxon>Sinomicrobium</taxon>
    </lineage>
</organism>
<evidence type="ECO:0000313" key="6">
    <source>
        <dbReference type="Proteomes" id="UP000182248"/>
    </source>
</evidence>
<dbReference type="InterPro" id="IPR053142">
    <property type="entry name" value="PchR_regulatory_protein"/>
</dbReference>
<dbReference type="InterPro" id="IPR020449">
    <property type="entry name" value="Tscrpt_reg_AraC-type_HTH"/>
</dbReference>
<keyword evidence="6" id="KW-1185">Reference proteome</keyword>
<evidence type="ECO:0000256" key="3">
    <source>
        <dbReference type="ARBA" id="ARBA00023163"/>
    </source>
</evidence>
<dbReference type="Proteomes" id="UP000182248">
    <property type="component" value="Unassembled WGS sequence"/>
</dbReference>
<dbReference type="STRING" id="1150368.SAMN02927921_02469"/>